<keyword evidence="4" id="KW-1185">Reference proteome</keyword>
<dbReference type="Proteomes" id="UP000070700">
    <property type="component" value="Unassembled WGS sequence"/>
</dbReference>
<reference evidence="3 4" key="1">
    <citation type="submission" date="2015-10" db="EMBL/GenBank/DDBJ databases">
        <title>Full genome of DAOMC 229536 Phialocephala scopiformis, a fungal endophyte of spruce producing the potent anti-insectan compound rugulosin.</title>
        <authorList>
            <consortium name="DOE Joint Genome Institute"/>
            <person name="Walker A.K."/>
            <person name="Frasz S.L."/>
            <person name="Seifert K.A."/>
            <person name="Miller J.D."/>
            <person name="Mondo S.J."/>
            <person name="Labutti K."/>
            <person name="Lipzen A."/>
            <person name="Dockter R."/>
            <person name="Kennedy M."/>
            <person name="Grigoriev I.V."/>
            <person name="Spatafora J.W."/>
        </authorList>
    </citation>
    <scope>NUCLEOTIDE SEQUENCE [LARGE SCALE GENOMIC DNA]</scope>
    <source>
        <strain evidence="3 4">CBS 120377</strain>
    </source>
</reference>
<proteinExistence type="predicted"/>
<organism evidence="3 4">
    <name type="scientific">Mollisia scopiformis</name>
    <name type="common">Conifer needle endophyte fungus</name>
    <name type="synonym">Phialocephala scopiformis</name>
    <dbReference type="NCBI Taxonomy" id="149040"/>
    <lineage>
        <taxon>Eukaryota</taxon>
        <taxon>Fungi</taxon>
        <taxon>Dikarya</taxon>
        <taxon>Ascomycota</taxon>
        <taxon>Pezizomycotina</taxon>
        <taxon>Leotiomycetes</taxon>
        <taxon>Helotiales</taxon>
        <taxon>Mollisiaceae</taxon>
        <taxon>Mollisia</taxon>
    </lineage>
</organism>
<dbReference type="Pfam" id="PF26639">
    <property type="entry name" value="Het-6_barrel"/>
    <property type="match status" value="1"/>
</dbReference>
<dbReference type="Pfam" id="PF06985">
    <property type="entry name" value="HET"/>
    <property type="match status" value="1"/>
</dbReference>
<dbReference type="EMBL" id="KQ947428">
    <property type="protein sequence ID" value="KUJ10846.1"/>
    <property type="molecule type" value="Genomic_DNA"/>
</dbReference>
<dbReference type="OrthoDB" id="4850726at2759"/>
<sequence>MDSLEEQTRSAELRCSKPHYSPLHEDQDEIRLISIQQSNSNSSLVRCEVVTVSLAALTPEYQAFLSTSVPNTGSKRDIKSRWARLHVQKPEDTSEDIMDRHIPIKSNYRFTWGDYAALSYTWGDPTPTRQIVVNNQDVSVGQSLEIALRAISTRPDFQDGFMLWVDAICINQDDFEERGCQVGKMREIYGGAWTVIAWLGEEQDDSDEAFKLVQTLSEVDVDHGEQLAAKLLDHPEYLGFGCWVALRDLMSKPYWYRLWIIQELVLGSSSLVLRCGNHFITWTSFCQGIVILYDYLWTVKNNLLSYELCHLDITENKPRQWLTTSLHLVHQDLWALSHCEEQGRAHLPFDRLLNVANSANSRDARDKVYGLVGMMDPIIAKQIVPNYESPPAVIYASVAKTFIETYNNLEPLREGNPWSWYNTPSWTADWTWDGRLRHRNPQKNDLWGPFWTRKGPPEMIEPATPYRASGNTAPIISFSNNNLYLTCRGFIIDKIAALSARGDGYFDWDSTSISQPTHSTNAYGTPEGVAKALYTALILDRVADGRPAEARHSAILSLPSPFSSAVPQFRRLGWKWLAAQEGYYFRYSKWRRANQPFLLFGQPLDSYFSEEIPEGVEEYDYTEVYSCFDRTCKGRRFMTTEKRHLGWAPDNVFAGGERQCLVGDQVVGLFGCSTPLVVRERGEGLWLVVGEAYVQGMMEGESLEGLRGGAFEMRDFTFC</sequence>
<dbReference type="GeneID" id="28832778"/>
<feature type="compositionally biased region" description="Basic and acidic residues" evidence="1">
    <location>
        <begin position="1"/>
        <end position="15"/>
    </location>
</feature>
<dbReference type="AlphaFoldDB" id="A0A194WS98"/>
<dbReference type="PANTHER" id="PTHR24148">
    <property type="entry name" value="ANKYRIN REPEAT DOMAIN-CONTAINING PROTEIN 39 HOMOLOG-RELATED"/>
    <property type="match status" value="1"/>
</dbReference>
<protein>
    <submittedName>
        <fullName evidence="3">HET-domain-containing protein</fullName>
    </submittedName>
</protein>
<evidence type="ECO:0000256" key="1">
    <source>
        <dbReference type="SAM" id="MobiDB-lite"/>
    </source>
</evidence>
<dbReference type="STRING" id="149040.A0A194WS98"/>
<feature type="domain" description="Heterokaryon incompatibility" evidence="2">
    <location>
        <begin position="115"/>
        <end position="263"/>
    </location>
</feature>
<evidence type="ECO:0000313" key="4">
    <source>
        <dbReference type="Proteomes" id="UP000070700"/>
    </source>
</evidence>
<dbReference type="InterPro" id="IPR052895">
    <property type="entry name" value="HetReg/Transcr_Mod"/>
</dbReference>
<dbReference type="InParanoid" id="A0A194WS98"/>
<accession>A0A194WS98</accession>
<gene>
    <name evidence="3" type="ORF">LY89DRAFT_787209</name>
</gene>
<evidence type="ECO:0000259" key="2">
    <source>
        <dbReference type="Pfam" id="PF06985"/>
    </source>
</evidence>
<dbReference type="InterPro" id="IPR010730">
    <property type="entry name" value="HET"/>
</dbReference>
<dbReference type="RefSeq" id="XP_018065201.1">
    <property type="nucleotide sequence ID" value="XM_018223052.1"/>
</dbReference>
<feature type="region of interest" description="Disordered" evidence="1">
    <location>
        <begin position="1"/>
        <end position="20"/>
    </location>
</feature>
<evidence type="ECO:0000313" key="3">
    <source>
        <dbReference type="EMBL" id="KUJ10846.1"/>
    </source>
</evidence>
<dbReference type="PANTHER" id="PTHR24148:SF73">
    <property type="entry name" value="HET DOMAIN PROTEIN (AFU_ORTHOLOGUE AFUA_8G01020)"/>
    <property type="match status" value="1"/>
</dbReference>
<name>A0A194WS98_MOLSC</name>
<dbReference type="KEGG" id="psco:LY89DRAFT_787209"/>